<dbReference type="EMBL" id="JNBY01000055">
    <property type="protein sequence ID" value="KDN86724.1"/>
    <property type="molecule type" value="Genomic_DNA"/>
</dbReference>
<dbReference type="AlphaFoldDB" id="A0A066Z3C8"/>
<proteinExistence type="predicted"/>
<evidence type="ECO:0000313" key="2">
    <source>
        <dbReference type="Proteomes" id="UP000027178"/>
    </source>
</evidence>
<name>A0A066Z3C8_9ACTN</name>
<sequence length="89" mass="8889">MGGLLAGGAGGGDVPAVGGELLDDGVCLVGGPVAEPVVEGCGERGAGGGRGHAEYSWLIQASIREGWLPSARGWPVVRDRHGRPGFAVQ</sequence>
<evidence type="ECO:0000313" key="1">
    <source>
        <dbReference type="EMBL" id="KDN86724.1"/>
    </source>
</evidence>
<dbReference type="HOGENOM" id="CLU_2450661_0_0_11"/>
<organism evidence="1 2">
    <name type="scientific">Kitasatospora cheerisanensis KCTC 2395</name>
    <dbReference type="NCBI Taxonomy" id="1348663"/>
    <lineage>
        <taxon>Bacteria</taxon>
        <taxon>Bacillati</taxon>
        <taxon>Actinomycetota</taxon>
        <taxon>Actinomycetes</taxon>
        <taxon>Kitasatosporales</taxon>
        <taxon>Streptomycetaceae</taxon>
        <taxon>Kitasatospora</taxon>
    </lineage>
</organism>
<comment type="caution">
    <text evidence="1">The sequence shown here is derived from an EMBL/GenBank/DDBJ whole genome shotgun (WGS) entry which is preliminary data.</text>
</comment>
<dbReference type="Proteomes" id="UP000027178">
    <property type="component" value="Unassembled WGS sequence"/>
</dbReference>
<keyword evidence="2" id="KW-1185">Reference proteome</keyword>
<gene>
    <name evidence="1" type="ORF">KCH_15120</name>
</gene>
<protein>
    <submittedName>
        <fullName evidence="1">Uncharacterized protein</fullName>
    </submittedName>
</protein>
<accession>A0A066Z3C8</accession>
<reference evidence="1 2" key="1">
    <citation type="submission" date="2014-05" db="EMBL/GenBank/DDBJ databases">
        <title>Draft Genome Sequence of Kitasatospora cheerisanensis KCTC 2395.</title>
        <authorList>
            <person name="Nam D.H."/>
        </authorList>
    </citation>
    <scope>NUCLEOTIDE SEQUENCE [LARGE SCALE GENOMIC DNA]</scope>
    <source>
        <strain evidence="1 2">KCTC 2395</strain>
    </source>
</reference>